<proteinExistence type="inferred from homology"/>
<name>E1ZSE1_CHLVA</name>
<dbReference type="PANTHER" id="PTHR24320:SF286">
    <property type="entry name" value="NAD(P)-BINDING ROSSMANN-FOLD SUPERFAMILY PROTEIN"/>
    <property type="match status" value="1"/>
</dbReference>
<dbReference type="PRINTS" id="PR00081">
    <property type="entry name" value="GDHRDH"/>
</dbReference>
<dbReference type="PANTHER" id="PTHR24320">
    <property type="entry name" value="RETINOL DEHYDROGENASE"/>
    <property type="match status" value="1"/>
</dbReference>
<dbReference type="OMA" id="YESTMAV"/>
<organism evidence="4">
    <name type="scientific">Chlorella variabilis</name>
    <name type="common">Green alga</name>
    <dbReference type="NCBI Taxonomy" id="554065"/>
    <lineage>
        <taxon>Eukaryota</taxon>
        <taxon>Viridiplantae</taxon>
        <taxon>Chlorophyta</taxon>
        <taxon>core chlorophytes</taxon>
        <taxon>Trebouxiophyceae</taxon>
        <taxon>Chlorellales</taxon>
        <taxon>Chlorellaceae</taxon>
        <taxon>Chlorella clade</taxon>
        <taxon>Chlorella</taxon>
    </lineage>
</organism>
<dbReference type="Pfam" id="PF00106">
    <property type="entry name" value="adh_short"/>
    <property type="match status" value="1"/>
</dbReference>
<sequence>MKLTTHIYLDLLGVVELIENITTVVKDRLGLDKRRSHAELAGKTAIVTGGNAGVGYSTAEALVRHGANVVLACRSADRGRAAAEHLAAASGGAASSSTPSVDVELLDLASLASVREFVRRWAASGRPLDLLICNAGIMCPPERVETRDGFELQFQARRHWETTLLCSGAALPGAVSPRLPSWAAWMDLSRRCSRCLAPEQSNYLSHFLLANALVQHHQQQRRRRKGRGGGPLRVLFLTSMTHFGADLASDLADVPYCRNQKWHSFQAYANSKMCTLLAAKHMDSLFARDARQDAACGAASRRDAAVAVHPGLVDTFLARGYFKQTAPRLLRPLTDPFFDHVFCPYLLRSPEAAAETVLYAAAAPAEEVGGRYCGTAPRVGDCSKAAEDPALAQWVWSLAAHLCQLGPDELVA</sequence>
<dbReference type="EMBL" id="GL433866">
    <property type="protein sequence ID" value="EFN51292.1"/>
    <property type="molecule type" value="Genomic_DNA"/>
</dbReference>
<dbReference type="eggNOG" id="KOG1208">
    <property type="taxonomic scope" value="Eukaryota"/>
</dbReference>
<dbReference type="InterPro" id="IPR002347">
    <property type="entry name" value="SDR_fam"/>
</dbReference>
<dbReference type="Proteomes" id="UP000008141">
    <property type="component" value="Unassembled WGS sequence"/>
</dbReference>
<protein>
    <submittedName>
        <fullName evidence="3">Uncharacterized protein</fullName>
    </submittedName>
</protein>
<evidence type="ECO:0000256" key="2">
    <source>
        <dbReference type="ARBA" id="ARBA00023002"/>
    </source>
</evidence>
<dbReference type="STRING" id="554065.E1ZSE1"/>
<dbReference type="Gene3D" id="3.40.50.720">
    <property type="entry name" value="NAD(P)-binding Rossmann-like Domain"/>
    <property type="match status" value="1"/>
</dbReference>
<comment type="similarity">
    <text evidence="1">Belongs to the short-chain dehydrogenases/reductases (SDR) family.</text>
</comment>
<dbReference type="GO" id="GO:0016491">
    <property type="term" value="F:oxidoreductase activity"/>
    <property type="evidence" value="ECO:0007669"/>
    <property type="project" value="UniProtKB-KW"/>
</dbReference>
<gene>
    <name evidence="3" type="ORF">CHLNCDRAFT_141233</name>
</gene>
<accession>E1ZSE1</accession>
<dbReference type="InParanoid" id="E1ZSE1"/>
<reference evidence="3 4" key="1">
    <citation type="journal article" date="2010" name="Plant Cell">
        <title>The Chlorella variabilis NC64A genome reveals adaptation to photosymbiosis, coevolution with viruses, and cryptic sex.</title>
        <authorList>
            <person name="Blanc G."/>
            <person name="Duncan G."/>
            <person name="Agarkova I."/>
            <person name="Borodovsky M."/>
            <person name="Gurnon J."/>
            <person name="Kuo A."/>
            <person name="Lindquist E."/>
            <person name="Lucas S."/>
            <person name="Pangilinan J."/>
            <person name="Polle J."/>
            <person name="Salamov A."/>
            <person name="Terry A."/>
            <person name="Yamada T."/>
            <person name="Dunigan D.D."/>
            <person name="Grigoriev I.V."/>
            <person name="Claverie J.M."/>
            <person name="Van Etten J.L."/>
        </authorList>
    </citation>
    <scope>NUCLEOTIDE SEQUENCE [LARGE SCALE GENOMIC DNA]</scope>
    <source>
        <strain evidence="3 4">NC64A</strain>
    </source>
</reference>
<evidence type="ECO:0000313" key="3">
    <source>
        <dbReference type="EMBL" id="EFN51292.1"/>
    </source>
</evidence>
<dbReference type="SUPFAM" id="SSF51735">
    <property type="entry name" value="NAD(P)-binding Rossmann-fold domains"/>
    <property type="match status" value="1"/>
</dbReference>
<dbReference type="KEGG" id="cvr:CHLNCDRAFT_141233"/>
<evidence type="ECO:0000256" key="1">
    <source>
        <dbReference type="ARBA" id="ARBA00006484"/>
    </source>
</evidence>
<dbReference type="OrthoDB" id="191139at2759"/>
<keyword evidence="4" id="KW-1185">Reference proteome</keyword>
<dbReference type="AlphaFoldDB" id="E1ZSE1"/>
<keyword evidence="2" id="KW-0560">Oxidoreductase</keyword>
<dbReference type="GeneID" id="17350649"/>
<evidence type="ECO:0000313" key="4">
    <source>
        <dbReference type="Proteomes" id="UP000008141"/>
    </source>
</evidence>
<dbReference type="InterPro" id="IPR036291">
    <property type="entry name" value="NAD(P)-bd_dom_sf"/>
</dbReference>
<dbReference type="RefSeq" id="XP_005843394.1">
    <property type="nucleotide sequence ID" value="XM_005843332.1"/>
</dbReference>